<evidence type="ECO:0000259" key="5">
    <source>
        <dbReference type="SMART" id="SM00827"/>
    </source>
</evidence>
<dbReference type="SUPFAM" id="SSF52151">
    <property type="entry name" value="FabD/lysophospholipase-like"/>
    <property type="match status" value="1"/>
</dbReference>
<dbReference type="Gene3D" id="3.40.366.10">
    <property type="entry name" value="Malonyl-Coenzyme A Acyl Carrier Protein, domain 2"/>
    <property type="match status" value="1"/>
</dbReference>
<reference evidence="6 7" key="1">
    <citation type="submission" date="2018-12" db="EMBL/GenBank/DDBJ databases">
        <authorList>
            <consortium name="Pathogen Informatics"/>
        </authorList>
    </citation>
    <scope>NUCLEOTIDE SEQUENCE [LARGE SCALE GENOMIC DNA]</scope>
    <source>
        <strain evidence="6 7">NCTC10207</strain>
    </source>
</reference>
<protein>
    <recommendedName>
        <fullName evidence="1">[acyl-carrier-protein] S-malonyltransferase</fullName>
        <ecNumber evidence="1">2.3.1.39</ecNumber>
    </recommendedName>
</protein>
<dbReference type="InterPro" id="IPR016036">
    <property type="entry name" value="Malonyl_transacylase_ACP-bd"/>
</dbReference>
<dbReference type="EC" id="2.3.1.39" evidence="1"/>
<keyword evidence="2 6" id="KW-0808">Transferase</keyword>
<dbReference type="SUPFAM" id="SSF55048">
    <property type="entry name" value="Probable ACP-binding domain of malonyl-CoA ACP transacylase"/>
    <property type="match status" value="1"/>
</dbReference>
<dbReference type="PANTHER" id="PTHR42681:SF1">
    <property type="entry name" value="MALONYL-COA-ACYL CARRIER PROTEIN TRANSACYLASE, MITOCHONDRIAL"/>
    <property type="match status" value="1"/>
</dbReference>
<dbReference type="InterPro" id="IPR016035">
    <property type="entry name" value="Acyl_Trfase/lysoPLipase"/>
</dbReference>
<comment type="catalytic activity">
    <reaction evidence="4">
        <text>holo-[ACP] + malonyl-CoA = malonyl-[ACP] + CoA</text>
        <dbReference type="Rhea" id="RHEA:41792"/>
        <dbReference type="Rhea" id="RHEA-COMP:9623"/>
        <dbReference type="Rhea" id="RHEA-COMP:9685"/>
        <dbReference type="ChEBI" id="CHEBI:57287"/>
        <dbReference type="ChEBI" id="CHEBI:57384"/>
        <dbReference type="ChEBI" id="CHEBI:64479"/>
        <dbReference type="ChEBI" id="CHEBI:78449"/>
        <dbReference type="EC" id="2.3.1.39"/>
    </reaction>
</comment>
<evidence type="ECO:0000256" key="1">
    <source>
        <dbReference type="ARBA" id="ARBA00013258"/>
    </source>
</evidence>
<proteinExistence type="predicted"/>
<keyword evidence="3 6" id="KW-0012">Acyltransferase</keyword>
<gene>
    <name evidence="6" type="primary">fabD</name>
    <name evidence="6" type="ORF">NCTC10207_00957</name>
</gene>
<evidence type="ECO:0000256" key="4">
    <source>
        <dbReference type="ARBA" id="ARBA00048462"/>
    </source>
</evidence>
<name>A0A7Z9D6N5_9MICC</name>
<dbReference type="InterPro" id="IPR014043">
    <property type="entry name" value="Acyl_transferase_dom"/>
</dbReference>
<sequence>MRALVCPGQGSQKKSFLSPWLEIDGVREHLQRLSDAAGIDLIHYGTEAEEETIKDTAIAQPLIVAAGIVTGRKVLQKLGEPKLILAGHSVGEITAAALAGVLTEEDAMRFVRVRATGMAQAAAASPTGMAAVLGGVEQDVRQAIDEAALVAANSNGAGQIVAAGPLEAIEAFAANPPARARVIPLKVAGAFHTQAMASAVEPLAAFAAELTVNDPAYELLSNRDGERISTGREFVDSLVSQVTSPVRWDWCMSTLMAAEVDSIIEVAPAGTLVGLAKRAMRGVPSAAVNTPEDLEAVTV</sequence>
<dbReference type="GO" id="GO:0006633">
    <property type="term" value="P:fatty acid biosynthetic process"/>
    <property type="evidence" value="ECO:0007669"/>
    <property type="project" value="TreeGrafter"/>
</dbReference>
<dbReference type="Pfam" id="PF00698">
    <property type="entry name" value="Acyl_transf_1"/>
    <property type="match status" value="1"/>
</dbReference>
<dbReference type="GO" id="GO:0005829">
    <property type="term" value="C:cytosol"/>
    <property type="evidence" value="ECO:0007669"/>
    <property type="project" value="TreeGrafter"/>
</dbReference>
<dbReference type="PANTHER" id="PTHR42681">
    <property type="entry name" value="MALONYL-COA-ACYL CARRIER PROTEIN TRANSACYLASE, MITOCHONDRIAL"/>
    <property type="match status" value="1"/>
</dbReference>
<feature type="domain" description="Malonyl-CoA:ACP transacylase (MAT)" evidence="5">
    <location>
        <begin position="5"/>
        <end position="292"/>
    </location>
</feature>
<dbReference type="Gene3D" id="3.30.70.250">
    <property type="entry name" value="Malonyl-CoA ACP transacylase, ACP-binding"/>
    <property type="match status" value="1"/>
</dbReference>
<dbReference type="GO" id="GO:0004314">
    <property type="term" value="F:[acyl-carrier-protein] S-malonyltransferase activity"/>
    <property type="evidence" value="ECO:0007669"/>
    <property type="project" value="UniProtKB-EC"/>
</dbReference>
<dbReference type="EMBL" id="LR134479">
    <property type="protein sequence ID" value="VEI22864.1"/>
    <property type="molecule type" value="Genomic_DNA"/>
</dbReference>
<dbReference type="AlphaFoldDB" id="A0A7Z9D6N5"/>
<organism evidence="6 7">
    <name type="scientific">Rothia aeria</name>
    <dbReference type="NCBI Taxonomy" id="172042"/>
    <lineage>
        <taxon>Bacteria</taxon>
        <taxon>Bacillati</taxon>
        <taxon>Actinomycetota</taxon>
        <taxon>Actinomycetes</taxon>
        <taxon>Micrococcales</taxon>
        <taxon>Micrococcaceae</taxon>
        <taxon>Rothia</taxon>
    </lineage>
</organism>
<evidence type="ECO:0000256" key="3">
    <source>
        <dbReference type="ARBA" id="ARBA00023315"/>
    </source>
</evidence>
<dbReference type="InterPro" id="IPR001227">
    <property type="entry name" value="Ac_transferase_dom_sf"/>
</dbReference>
<evidence type="ECO:0000256" key="2">
    <source>
        <dbReference type="ARBA" id="ARBA00022679"/>
    </source>
</evidence>
<evidence type="ECO:0000313" key="7">
    <source>
        <dbReference type="Proteomes" id="UP000282386"/>
    </source>
</evidence>
<dbReference type="SMART" id="SM00827">
    <property type="entry name" value="PKS_AT"/>
    <property type="match status" value="1"/>
</dbReference>
<accession>A0A7Z9D6N5</accession>
<dbReference type="InterPro" id="IPR050858">
    <property type="entry name" value="Mal-CoA-ACP_Trans/PKS_FabD"/>
</dbReference>
<evidence type="ECO:0000313" key="6">
    <source>
        <dbReference type="EMBL" id="VEI22864.1"/>
    </source>
</evidence>
<dbReference type="Proteomes" id="UP000282386">
    <property type="component" value="Chromosome"/>
</dbReference>
<dbReference type="RefSeq" id="WP_126499932.1">
    <property type="nucleotide sequence ID" value="NZ_LR134479.1"/>
</dbReference>